<dbReference type="SUPFAM" id="SSF49854">
    <property type="entry name" value="Spermadhesin, CUB domain"/>
    <property type="match status" value="1"/>
</dbReference>
<proteinExistence type="predicted"/>
<dbReference type="Proteomes" id="UP001164746">
    <property type="component" value="Chromosome 8"/>
</dbReference>
<keyword evidence="1" id="KW-1015">Disulfide bond</keyword>
<dbReference type="CDD" id="cd00037">
    <property type="entry name" value="CLECT"/>
    <property type="match status" value="1"/>
</dbReference>
<dbReference type="SMART" id="SM00042">
    <property type="entry name" value="CUB"/>
    <property type="match status" value="1"/>
</dbReference>
<dbReference type="PROSITE" id="PS01180">
    <property type="entry name" value="CUB"/>
    <property type="match status" value="1"/>
</dbReference>
<dbReference type="SUPFAM" id="SSF56436">
    <property type="entry name" value="C-type lectin-like"/>
    <property type="match status" value="1"/>
</dbReference>
<evidence type="ECO:0000256" key="2">
    <source>
        <dbReference type="PROSITE-ProRule" id="PRU00059"/>
    </source>
</evidence>
<dbReference type="InterPro" id="IPR016186">
    <property type="entry name" value="C-type_lectin-like/link_sf"/>
</dbReference>
<evidence type="ECO:0000256" key="1">
    <source>
        <dbReference type="ARBA" id="ARBA00023157"/>
    </source>
</evidence>
<reference evidence="5" key="1">
    <citation type="submission" date="2022-11" db="EMBL/GenBank/DDBJ databases">
        <title>Centuries of genome instability and evolution in soft-shell clam transmissible cancer (bioRxiv).</title>
        <authorList>
            <person name="Hart S.F.M."/>
            <person name="Yonemitsu M.A."/>
            <person name="Giersch R.M."/>
            <person name="Beal B.F."/>
            <person name="Arriagada G."/>
            <person name="Davis B.W."/>
            <person name="Ostrander E.A."/>
            <person name="Goff S.P."/>
            <person name="Metzger M.J."/>
        </authorList>
    </citation>
    <scope>NUCLEOTIDE SEQUENCE</scope>
    <source>
        <strain evidence="5">MELC-2E11</strain>
        <tissue evidence="5">Siphon/mantle</tissue>
    </source>
</reference>
<dbReference type="CDD" id="cd00041">
    <property type="entry name" value="CUB"/>
    <property type="match status" value="1"/>
</dbReference>
<evidence type="ECO:0000259" key="4">
    <source>
        <dbReference type="PROSITE" id="PS50041"/>
    </source>
</evidence>
<dbReference type="InterPro" id="IPR001304">
    <property type="entry name" value="C-type_lectin-like"/>
</dbReference>
<feature type="domain" description="C-type lectin" evidence="4">
    <location>
        <begin position="189"/>
        <end position="302"/>
    </location>
</feature>
<dbReference type="PANTHER" id="PTHR22803">
    <property type="entry name" value="MANNOSE, PHOSPHOLIPASE, LECTIN RECEPTOR RELATED"/>
    <property type="match status" value="1"/>
</dbReference>
<sequence length="354" mass="39642">MLRAPIRQTYSGKDVESPHQAVTQWSGCREPSAGRLTVVRMLRALSRQTNSGKDAESPHQALSRLTVTRETEDGFHGDNLKCSWQIVAPSNWRVKVTVTQLDLDWSSSYSTCDAYDRVNIWEGSNQEGEKLTAICVAWNPGTILSVGNSVFLQFSSTPRNAYQRRGVEMFFEIYDPSNCPPGWIPVPSSSSECLMVERNLTADWSRSQDICKFNKANLASLHSIDEMDALFLTGTGKGIFPAWIGLNDKDGNGQFTWIDRSDLSFQRSIVNQSYKNLCVAQGFDATDWLARECREKLPYICRGNKDGSSILYNEGNEPPPQEGTGYFMVSRCNCHRSGTSSVSPQHNWNILLSP</sequence>
<dbReference type="InterPro" id="IPR000859">
    <property type="entry name" value="CUB_dom"/>
</dbReference>
<dbReference type="Pfam" id="PF00431">
    <property type="entry name" value="CUB"/>
    <property type="match status" value="1"/>
</dbReference>
<keyword evidence="6" id="KW-1185">Reference proteome</keyword>
<organism evidence="5 6">
    <name type="scientific">Mya arenaria</name>
    <name type="common">Soft-shell clam</name>
    <dbReference type="NCBI Taxonomy" id="6604"/>
    <lineage>
        <taxon>Eukaryota</taxon>
        <taxon>Metazoa</taxon>
        <taxon>Spiralia</taxon>
        <taxon>Lophotrochozoa</taxon>
        <taxon>Mollusca</taxon>
        <taxon>Bivalvia</taxon>
        <taxon>Autobranchia</taxon>
        <taxon>Heteroconchia</taxon>
        <taxon>Euheterodonta</taxon>
        <taxon>Imparidentia</taxon>
        <taxon>Neoheterodontei</taxon>
        <taxon>Myida</taxon>
        <taxon>Myoidea</taxon>
        <taxon>Myidae</taxon>
        <taxon>Mya</taxon>
    </lineage>
</organism>
<comment type="caution">
    <text evidence="2">Lacks conserved residue(s) required for the propagation of feature annotation.</text>
</comment>
<accession>A0ABY7EQY7</accession>
<gene>
    <name evidence="5" type="ORF">MAR_025729</name>
</gene>
<dbReference type="SMART" id="SM00034">
    <property type="entry name" value="CLECT"/>
    <property type="match status" value="1"/>
</dbReference>
<dbReference type="InterPro" id="IPR035914">
    <property type="entry name" value="Sperma_CUB_dom_sf"/>
</dbReference>
<dbReference type="EMBL" id="CP111019">
    <property type="protein sequence ID" value="WAR11549.1"/>
    <property type="molecule type" value="Genomic_DNA"/>
</dbReference>
<name>A0ABY7EQY7_MYAAR</name>
<dbReference type="Gene3D" id="2.60.120.290">
    <property type="entry name" value="Spermadhesin, CUB domain"/>
    <property type="match status" value="1"/>
</dbReference>
<evidence type="ECO:0000259" key="3">
    <source>
        <dbReference type="PROSITE" id="PS01180"/>
    </source>
</evidence>
<dbReference type="PROSITE" id="PS50041">
    <property type="entry name" value="C_TYPE_LECTIN_2"/>
    <property type="match status" value="1"/>
</dbReference>
<protein>
    <submittedName>
        <fullName evidence="5">MRC1-like protein</fullName>
    </submittedName>
</protein>
<dbReference type="Gene3D" id="3.10.100.10">
    <property type="entry name" value="Mannose-Binding Protein A, subunit A"/>
    <property type="match status" value="1"/>
</dbReference>
<evidence type="ECO:0000313" key="6">
    <source>
        <dbReference type="Proteomes" id="UP001164746"/>
    </source>
</evidence>
<evidence type="ECO:0000313" key="5">
    <source>
        <dbReference type="EMBL" id="WAR11549.1"/>
    </source>
</evidence>
<feature type="domain" description="CUB" evidence="3">
    <location>
        <begin position="51"/>
        <end position="174"/>
    </location>
</feature>
<dbReference type="InterPro" id="IPR016187">
    <property type="entry name" value="CTDL_fold"/>
</dbReference>
<dbReference type="InterPro" id="IPR050111">
    <property type="entry name" value="C-type_lectin/snaclec_domain"/>
</dbReference>
<dbReference type="Pfam" id="PF00059">
    <property type="entry name" value="Lectin_C"/>
    <property type="match status" value="1"/>
</dbReference>